<reference evidence="1" key="1">
    <citation type="submission" date="2021-01" db="EMBL/GenBank/DDBJ databases">
        <authorList>
            <consortium name="Genoscope - CEA"/>
            <person name="William W."/>
        </authorList>
    </citation>
    <scope>NUCLEOTIDE SEQUENCE</scope>
</reference>
<dbReference type="Proteomes" id="UP000683925">
    <property type="component" value="Unassembled WGS sequence"/>
</dbReference>
<proteinExistence type="predicted"/>
<keyword evidence="2" id="KW-1185">Reference proteome</keyword>
<gene>
    <name evidence="1" type="ORF">POCTA_138.1.T0970114</name>
</gene>
<evidence type="ECO:0000313" key="1">
    <source>
        <dbReference type="EMBL" id="CAD8190380.1"/>
    </source>
</evidence>
<comment type="caution">
    <text evidence="1">The sequence shown here is derived from an EMBL/GenBank/DDBJ whole genome shotgun (WGS) entry which is preliminary data.</text>
</comment>
<name>A0A8S1WNU4_PAROT</name>
<protein>
    <submittedName>
        <fullName evidence="1">Uncharacterized protein</fullName>
    </submittedName>
</protein>
<organism evidence="1 2">
    <name type="scientific">Paramecium octaurelia</name>
    <dbReference type="NCBI Taxonomy" id="43137"/>
    <lineage>
        <taxon>Eukaryota</taxon>
        <taxon>Sar</taxon>
        <taxon>Alveolata</taxon>
        <taxon>Ciliophora</taxon>
        <taxon>Intramacronucleata</taxon>
        <taxon>Oligohymenophorea</taxon>
        <taxon>Peniculida</taxon>
        <taxon>Parameciidae</taxon>
        <taxon>Paramecium</taxon>
    </lineage>
</organism>
<dbReference type="EMBL" id="CAJJDP010000096">
    <property type="protein sequence ID" value="CAD8190380.1"/>
    <property type="molecule type" value="Genomic_DNA"/>
</dbReference>
<accession>A0A8S1WNU4</accession>
<sequence>MKETGSELIQVENKVLQIIMCILLKFLQSMIKLSHNHKQVWGLLLQRDKWIQMQSKRTQIIIAKDQLQSEEEKQT</sequence>
<dbReference type="AlphaFoldDB" id="A0A8S1WNU4"/>
<evidence type="ECO:0000313" key="2">
    <source>
        <dbReference type="Proteomes" id="UP000683925"/>
    </source>
</evidence>